<evidence type="ECO:0000256" key="2">
    <source>
        <dbReference type="ARBA" id="ARBA00022475"/>
    </source>
</evidence>
<dbReference type="AlphaFoldDB" id="A0A537IMN0"/>
<feature type="signal peptide" evidence="7">
    <location>
        <begin position="1"/>
        <end position="19"/>
    </location>
</feature>
<dbReference type="PANTHER" id="PTHR43124:SF3">
    <property type="entry name" value="CHLORAMPHENICOL EFFLUX PUMP RV0191"/>
    <property type="match status" value="1"/>
</dbReference>
<dbReference type="InterPro" id="IPR011701">
    <property type="entry name" value="MFS"/>
</dbReference>
<evidence type="ECO:0000313" key="9">
    <source>
        <dbReference type="EMBL" id="TMI72534.1"/>
    </source>
</evidence>
<feature type="transmembrane region" description="Helical" evidence="6">
    <location>
        <begin position="341"/>
        <end position="361"/>
    </location>
</feature>
<feature type="transmembrane region" description="Helical" evidence="6">
    <location>
        <begin position="224"/>
        <end position="243"/>
    </location>
</feature>
<dbReference type="GO" id="GO:0022857">
    <property type="term" value="F:transmembrane transporter activity"/>
    <property type="evidence" value="ECO:0007669"/>
    <property type="project" value="InterPro"/>
</dbReference>
<evidence type="ECO:0000256" key="3">
    <source>
        <dbReference type="ARBA" id="ARBA00022692"/>
    </source>
</evidence>
<evidence type="ECO:0000256" key="5">
    <source>
        <dbReference type="ARBA" id="ARBA00023136"/>
    </source>
</evidence>
<reference evidence="9 10" key="1">
    <citation type="journal article" date="2019" name="Nat. Microbiol.">
        <title>Mediterranean grassland soil C-N compound turnover is dependent on rainfall and depth, and is mediated by genomically divergent microorganisms.</title>
        <authorList>
            <person name="Diamond S."/>
            <person name="Andeer P.F."/>
            <person name="Li Z."/>
            <person name="Crits-Christoph A."/>
            <person name="Burstein D."/>
            <person name="Anantharaman K."/>
            <person name="Lane K.R."/>
            <person name="Thomas B.C."/>
            <person name="Pan C."/>
            <person name="Northen T.R."/>
            <person name="Banfield J.F."/>
        </authorList>
    </citation>
    <scope>NUCLEOTIDE SEQUENCE [LARGE SCALE GENOMIC DNA]</scope>
    <source>
        <strain evidence="9">NP_8</strain>
    </source>
</reference>
<accession>A0A537IMN0</accession>
<keyword evidence="5 6" id="KW-0472">Membrane</keyword>
<name>A0A537IMN0_9BACT</name>
<organism evidence="9 10">
    <name type="scientific">Candidatus Segetimicrobium genomatis</name>
    <dbReference type="NCBI Taxonomy" id="2569760"/>
    <lineage>
        <taxon>Bacteria</taxon>
        <taxon>Bacillati</taxon>
        <taxon>Candidatus Sysuimicrobiota</taxon>
        <taxon>Candidatus Sysuimicrobiia</taxon>
        <taxon>Candidatus Sysuimicrobiales</taxon>
        <taxon>Candidatus Segetimicrobiaceae</taxon>
        <taxon>Candidatus Segetimicrobium</taxon>
    </lineage>
</organism>
<dbReference type="InterPro" id="IPR036259">
    <property type="entry name" value="MFS_trans_sf"/>
</dbReference>
<keyword evidence="4 6" id="KW-1133">Transmembrane helix</keyword>
<dbReference type="Gene3D" id="1.20.1250.20">
    <property type="entry name" value="MFS general substrate transporter like domains"/>
    <property type="match status" value="1"/>
</dbReference>
<feature type="domain" description="Major facilitator superfamily (MFS) profile" evidence="8">
    <location>
        <begin position="1"/>
        <end position="407"/>
    </location>
</feature>
<dbReference type="GO" id="GO:0005886">
    <property type="term" value="C:plasma membrane"/>
    <property type="evidence" value="ECO:0007669"/>
    <property type="project" value="UniProtKB-SubCell"/>
</dbReference>
<dbReference type="PANTHER" id="PTHR43124">
    <property type="entry name" value="PURINE EFFLUX PUMP PBUE"/>
    <property type="match status" value="1"/>
</dbReference>
<dbReference type="PROSITE" id="PS50850">
    <property type="entry name" value="MFS"/>
    <property type="match status" value="1"/>
</dbReference>
<dbReference type="SUPFAM" id="SSF103473">
    <property type="entry name" value="MFS general substrate transporter"/>
    <property type="match status" value="1"/>
</dbReference>
<evidence type="ECO:0000256" key="7">
    <source>
        <dbReference type="SAM" id="SignalP"/>
    </source>
</evidence>
<feature type="transmembrane region" description="Helical" evidence="6">
    <location>
        <begin position="43"/>
        <end position="66"/>
    </location>
</feature>
<comment type="caution">
    <text evidence="9">The sequence shown here is derived from an EMBL/GenBank/DDBJ whole genome shotgun (WGS) entry which is preliminary data.</text>
</comment>
<feature type="transmembrane region" description="Helical" evidence="6">
    <location>
        <begin position="249"/>
        <end position="272"/>
    </location>
</feature>
<evidence type="ECO:0000256" key="6">
    <source>
        <dbReference type="SAM" id="Phobius"/>
    </source>
</evidence>
<feature type="chain" id="PRO_5022206816" evidence="7">
    <location>
        <begin position="20"/>
        <end position="424"/>
    </location>
</feature>
<feature type="transmembrane region" description="Helical" evidence="6">
    <location>
        <begin position="159"/>
        <end position="183"/>
    </location>
</feature>
<dbReference type="EMBL" id="VBAP01000086">
    <property type="protein sequence ID" value="TMI72534.1"/>
    <property type="molecule type" value="Genomic_DNA"/>
</dbReference>
<feature type="transmembrane region" description="Helical" evidence="6">
    <location>
        <begin position="309"/>
        <end position="329"/>
    </location>
</feature>
<evidence type="ECO:0000259" key="8">
    <source>
        <dbReference type="PROSITE" id="PS50850"/>
    </source>
</evidence>
<keyword evidence="2" id="KW-1003">Cell membrane</keyword>
<keyword evidence="3 6" id="KW-0812">Transmembrane</keyword>
<dbReference type="InterPro" id="IPR020846">
    <property type="entry name" value="MFS_dom"/>
</dbReference>
<feature type="transmembrane region" description="Helical" evidence="6">
    <location>
        <begin position="284"/>
        <end position="303"/>
    </location>
</feature>
<feature type="transmembrane region" description="Helical" evidence="6">
    <location>
        <begin position="97"/>
        <end position="115"/>
    </location>
</feature>
<comment type="subcellular location">
    <subcellularLocation>
        <location evidence="1">Cell membrane</location>
        <topology evidence="1">Multi-pass membrane protein</topology>
    </subcellularLocation>
</comment>
<keyword evidence="7" id="KW-0732">Signal</keyword>
<dbReference type="InterPro" id="IPR050189">
    <property type="entry name" value="MFS_Efflux_Transporters"/>
</dbReference>
<protein>
    <submittedName>
        <fullName evidence="9">MFS transporter</fullName>
    </submittedName>
</protein>
<feature type="transmembrane region" description="Helical" evidence="6">
    <location>
        <begin position="136"/>
        <end position="153"/>
    </location>
</feature>
<dbReference type="Proteomes" id="UP000318834">
    <property type="component" value="Unassembled WGS sequence"/>
</dbReference>
<feature type="transmembrane region" description="Helical" evidence="6">
    <location>
        <begin position="381"/>
        <end position="399"/>
    </location>
</feature>
<gene>
    <name evidence="9" type="ORF">E6H05_11045</name>
</gene>
<dbReference type="Pfam" id="PF07690">
    <property type="entry name" value="MFS_1"/>
    <property type="match status" value="1"/>
</dbReference>
<evidence type="ECO:0000313" key="10">
    <source>
        <dbReference type="Proteomes" id="UP000318834"/>
    </source>
</evidence>
<evidence type="ECO:0000256" key="4">
    <source>
        <dbReference type="ARBA" id="ARBA00022989"/>
    </source>
</evidence>
<evidence type="ECO:0000256" key="1">
    <source>
        <dbReference type="ARBA" id="ARBA00004651"/>
    </source>
</evidence>
<sequence>MRKAWASGFAALCVGQALAHQTSLTFSVLIPVLTTEWQLSASRAGLILGVFQLGTLVAYVGVGFLLDRIRSKPIMCVSAVLVGCGDLLFAFGARDFLSGFALRLVVGIVFGGLYLPALKQIADTIPMDRRGTATGVYIAIIVLAYAVPLYYVGLLAPRIGWRLTMAGVGALELLGAVVMAAGVPSVPRPTMLKRLGPSRYVGDVLGNRPARRVILAYTGHNWELFGMWGWLTPFMVAMLVARGSAHNSALAMGGMLAAGAIGLGGAVGAVAGGRLSDRLGRPETAMLMLGVSLLCSAVFGWLFRSPPALLIAVALLYGTVSLADSPSYSATLMEVVPAHSLGGAFSLQMLTGWGATVLAPPAVGLVLDLTKAAQLSPAAQWGWGFAILAVGPLMGLMALGPLRARSADLGPVAQPRGQADLGSR</sequence>
<proteinExistence type="predicted"/>